<keyword evidence="2" id="KW-0560">Oxidoreductase</keyword>
<protein>
    <submittedName>
        <fullName evidence="4">Flavin reductase (DIM6/NTAB) family NADH-FMN oxidoreductase RutF</fullName>
    </submittedName>
</protein>
<comment type="similarity">
    <text evidence="1">Belongs to the non-flavoprotein flavin reductase family.</text>
</comment>
<evidence type="ECO:0000256" key="1">
    <source>
        <dbReference type="ARBA" id="ARBA00008898"/>
    </source>
</evidence>
<dbReference type="SMART" id="SM00903">
    <property type="entry name" value="Flavin_Reduct"/>
    <property type="match status" value="1"/>
</dbReference>
<feature type="domain" description="Flavin reductase like" evidence="3">
    <location>
        <begin position="24"/>
        <end position="164"/>
    </location>
</feature>
<dbReference type="Gene3D" id="2.30.110.10">
    <property type="entry name" value="Electron Transport, Fmn-binding Protein, Chain A"/>
    <property type="match status" value="1"/>
</dbReference>
<gene>
    <name evidence="4" type="ORF">BXY45_11120</name>
</gene>
<evidence type="ECO:0000313" key="5">
    <source>
        <dbReference type="Proteomes" id="UP000245469"/>
    </source>
</evidence>
<comment type="caution">
    <text evidence="4">The sequence shown here is derived from an EMBL/GenBank/DDBJ whole genome shotgun (WGS) entry which is preliminary data.</text>
</comment>
<accession>A0A316ATV2</accession>
<dbReference type="InterPro" id="IPR002563">
    <property type="entry name" value="Flavin_Rdtase-like_dom"/>
</dbReference>
<keyword evidence="5" id="KW-1185">Reference proteome</keyword>
<evidence type="ECO:0000313" key="4">
    <source>
        <dbReference type="EMBL" id="PWJ53617.1"/>
    </source>
</evidence>
<sequence>MSANGGPPSSMVRTTDPDEMRRALACVPSVLVAVGAHVEGQAVVMVASSFTAGVSFVPPLVTFAVQQSSTTWKELRAAPRIGVSVLAKAHADRARQLASRDRRRRLVDVPHHTTEFGAVLLDAAPARLETSIEHVYPAGDHELVVLRVLTMHHDATVDPLVWPDS</sequence>
<dbReference type="SUPFAM" id="SSF50475">
    <property type="entry name" value="FMN-binding split barrel"/>
    <property type="match status" value="1"/>
</dbReference>
<organism evidence="4 5">
    <name type="scientific">Quadrisphaera granulorum</name>
    <dbReference type="NCBI Taxonomy" id="317664"/>
    <lineage>
        <taxon>Bacteria</taxon>
        <taxon>Bacillati</taxon>
        <taxon>Actinomycetota</taxon>
        <taxon>Actinomycetes</taxon>
        <taxon>Kineosporiales</taxon>
        <taxon>Kineosporiaceae</taxon>
        <taxon>Quadrisphaera</taxon>
    </lineage>
</organism>
<evidence type="ECO:0000256" key="2">
    <source>
        <dbReference type="ARBA" id="ARBA00023002"/>
    </source>
</evidence>
<dbReference type="PANTHER" id="PTHR30466">
    <property type="entry name" value="FLAVIN REDUCTASE"/>
    <property type="match status" value="1"/>
</dbReference>
<dbReference type="AlphaFoldDB" id="A0A316ATV2"/>
<dbReference type="GO" id="GO:0042602">
    <property type="term" value="F:riboflavin reductase (NADPH) activity"/>
    <property type="evidence" value="ECO:0007669"/>
    <property type="project" value="TreeGrafter"/>
</dbReference>
<dbReference type="PANTHER" id="PTHR30466:SF11">
    <property type="entry name" value="FLAVIN-DEPENDENT MONOOXYGENASE, REDUCTASE SUBUNIT HSAB"/>
    <property type="match status" value="1"/>
</dbReference>
<reference evidence="4 5" key="1">
    <citation type="submission" date="2018-03" db="EMBL/GenBank/DDBJ databases">
        <title>Genomic Encyclopedia of Archaeal and Bacterial Type Strains, Phase II (KMG-II): from individual species to whole genera.</title>
        <authorList>
            <person name="Goeker M."/>
        </authorList>
    </citation>
    <scope>NUCLEOTIDE SEQUENCE [LARGE SCALE GENOMIC DNA]</scope>
    <source>
        <strain evidence="4 5">DSM 44889</strain>
    </source>
</reference>
<proteinExistence type="inferred from homology"/>
<dbReference type="RefSeq" id="WP_211319429.1">
    <property type="nucleotide sequence ID" value="NZ_QGDQ01000011.1"/>
</dbReference>
<dbReference type="Pfam" id="PF01613">
    <property type="entry name" value="Flavin_Reduct"/>
    <property type="match status" value="1"/>
</dbReference>
<evidence type="ECO:0000259" key="3">
    <source>
        <dbReference type="SMART" id="SM00903"/>
    </source>
</evidence>
<dbReference type="InterPro" id="IPR012349">
    <property type="entry name" value="Split_barrel_FMN-bd"/>
</dbReference>
<dbReference type="Proteomes" id="UP000245469">
    <property type="component" value="Unassembled WGS sequence"/>
</dbReference>
<dbReference type="InterPro" id="IPR050268">
    <property type="entry name" value="NADH-dep_flavin_reductase"/>
</dbReference>
<dbReference type="EMBL" id="QGDQ01000011">
    <property type="protein sequence ID" value="PWJ53617.1"/>
    <property type="molecule type" value="Genomic_DNA"/>
</dbReference>
<dbReference type="GO" id="GO:0010181">
    <property type="term" value="F:FMN binding"/>
    <property type="evidence" value="ECO:0007669"/>
    <property type="project" value="InterPro"/>
</dbReference>
<name>A0A316ATV2_9ACTN</name>